<evidence type="ECO:0000313" key="2">
    <source>
        <dbReference type="Proteomes" id="UP001149090"/>
    </source>
</evidence>
<dbReference type="OMA" id="GCFLWVL"/>
<name>A0A9Q0LB84_ANAIG</name>
<reference evidence="1" key="1">
    <citation type="submission" date="2022-10" db="EMBL/GenBank/DDBJ databases">
        <title>Novel sulphate-reducing endosymbionts in the free-living metamonad Anaeramoeba.</title>
        <authorList>
            <person name="Jerlstrom-Hultqvist J."/>
            <person name="Cepicka I."/>
            <person name="Gallot-Lavallee L."/>
            <person name="Salas-Leiva D."/>
            <person name="Curtis B.A."/>
            <person name="Zahonova K."/>
            <person name="Pipaliya S."/>
            <person name="Dacks J."/>
            <person name="Roger A.J."/>
        </authorList>
    </citation>
    <scope>NUCLEOTIDE SEQUENCE</scope>
    <source>
        <strain evidence="1">BMAN</strain>
    </source>
</reference>
<comment type="caution">
    <text evidence="1">The sequence shown here is derived from an EMBL/GenBank/DDBJ whole genome shotgun (WGS) entry which is preliminary data.</text>
</comment>
<evidence type="ECO:0000313" key="1">
    <source>
        <dbReference type="EMBL" id="KAJ5068393.1"/>
    </source>
</evidence>
<organism evidence="1 2">
    <name type="scientific">Anaeramoeba ignava</name>
    <name type="common">Anaerobic marine amoeba</name>
    <dbReference type="NCBI Taxonomy" id="1746090"/>
    <lineage>
        <taxon>Eukaryota</taxon>
        <taxon>Metamonada</taxon>
        <taxon>Anaeramoebidae</taxon>
        <taxon>Anaeramoeba</taxon>
    </lineage>
</organism>
<gene>
    <name evidence="1" type="ORF">M0811_12251</name>
</gene>
<dbReference type="AlphaFoldDB" id="A0A9Q0LB84"/>
<sequence length="342" mass="40316">MDILSFCSESIKWFFGLFEKLFSMIFSQAKADYSVSFDDFLSEKDDPLELNVENKRKEIKKKEDEFLGMYSKSKIEKYISKYGILSEIQKKGIEEITIKIETDDPYCHKVIIFNKKDEAKDHFLIYLACRATDIHFQTRNYSGETMDYLNEGQKFFQENFPKNANLLNIQWLTLQNPEAKFTKERPMLPGQKFPGLGIARPVLEFLLKLSKKRNKEGIVCTPEHFHNAVLYKKTLFLFISPAFEAFFLKLIVDLKKDLDEFGLAKVSWAISMKCLRNQNKEIIEWTSEEQVFPISSRLKQYFNSSEYQDLVLKFRDTNNYYIDWEKAQKSSCSAINIENEKF</sequence>
<dbReference type="EMBL" id="JAPDFW010000115">
    <property type="protein sequence ID" value="KAJ5068393.1"/>
    <property type="molecule type" value="Genomic_DNA"/>
</dbReference>
<accession>A0A9Q0LB84</accession>
<dbReference type="Proteomes" id="UP001149090">
    <property type="component" value="Unassembled WGS sequence"/>
</dbReference>
<protein>
    <submittedName>
        <fullName evidence="1">Uncharacterized protein</fullName>
    </submittedName>
</protein>
<proteinExistence type="predicted"/>
<dbReference type="OrthoDB" id="31616at2759"/>
<keyword evidence="2" id="KW-1185">Reference proteome</keyword>